<proteinExistence type="predicted"/>
<keyword evidence="2" id="KW-1185">Reference proteome</keyword>
<reference evidence="1" key="1">
    <citation type="submission" date="2021-06" db="EMBL/GenBank/DDBJ databases">
        <authorList>
            <person name="Kallberg Y."/>
            <person name="Tangrot J."/>
            <person name="Rosling A."/>
        </authorList>
    </citation>
    <scope>NUCLEOTIDE SEQUENCE</scope>
    <source>
        <strain evidence="1">UK204</strain>
    </source>
</reference>
<accession>A0A9N9FL13</accession>
<dbReference type="AlphaFoldDB" id="A0A9N9FL13"/>
<evidence type="ECO:0000313" key="2">
    <source>
        <dbReference type="Proteomes" id="UP000789570"/>
    </source>
</evidence>
<protein>
    <submittedName>
        <fullName evidence="1">11823_t:CDS:1</fullName>
    </submittedName>
</protein>
<dbReference type="Proteomes" id="UP000789570">
    <property type="component" value="Unassembled WGS sequence"/>
</dbReference>
<comment type="caution">
    <text evidence="1">The sequence shown here is derived from an EMBL/GenBank/DDBJ whole genome shotgun (WGS) entry which is preliminary data.</text>
</comment>
<dbReference type="EMBL" id="CAJVPQ010001243">
    <property type="protein sequence ID" value="CAG8540490.1"/>
    <property type="molecule type" value="Genomic_DNA"/>
</dbReference>
<gene>
    <name evidence="1" type="ORF">FCALED_LOCUS5614</name>
</gene>
<name>A0A9N9FL13_9GLOM</name>
<sequence length="91" mass="10309">MEKPPVLINDRAVLNIVNDHRKYSPLNDQDLREILQLFLYGLGSETEDPSMESLAGLMAELKSRIDNTPINLLSIEATKSIYIYLYLLTGV</sequence>
<organism evidence="1 2">
    <name type="scientific">Funneliformis caledonium</name>
    <dbReference type="NCBI Taxonomy" id="1117310"/>
    <lineage>
        <taxon>Eukaryota</taxon>
        <taxon>Fungi</taxon>
        <taxon>Fungi incertae sedis</taxon>
        <taxon>Mucoromycota</taxon>
        <taxon>Glomeromycotina</taxon>
        <taxon>Glomeromycetes</taxon>
        <taxon>Glomerales</taxon>
        <taxon>Glomeraceae</taxon>
        <taxon>Funneliformis</taxon>
    </lineage>
</organism>
<evidence type="ECO:0000313" key="1">
    <source>
        <dbReference type="EMBL" id="CAG8540490.1"/>
    </source>
</evidence>